<organism evidence="2 3">
    <name type="scientific">Hamadaea flava</name>
    <dbReference type="NCBI Taxonomy" id="1742688"/>
    <lineage>
        <taxon>Bacteria</taxon>
        <taxon>Bacillati</taxon>
        <taxon>Actinomycetota</taxon>
        <taxon>Actinomycetes</taxon>
        <taxon>Micromonosporales</taxon>
        <taxon>Micromonosporaceae</taxon>
        <taxon>Hamadaea</taxon>
    </lineage>
</organism>
<reference evidence="3" key="1">
    <citation type="journal article" date="2019" name="Int. J. Syst. Evol. Microbiol.">
        <title>The Global Catalogue of Microorganisms (GCM) 10K type strain sequencing project: providing services to taxonomists for standard genome sequencing and annotation.</title>
        <authorList>
            <consortium name="The Broad Institute Genomics Platform"/>
            <consortium name="The Broad Institute Genome Sequencing Center for Infectious Disease"/>
            <person name="Wu L."/>
            <person name="Ma J."/>
        </authorList>
    </citation>
    <scope>NUCLEOTIDE SEQUENCE [LARGE SCALE GENOMIC DNA]</scope>
    <source>
        <strain evidence="3">CGMCC 4.7289</strain>
    </source>
</reference>
<dbReference type="Proteomes" id="UP001595816">
    <property type="component" value="Unassembled WGS sequence"/>
</dbReference>
<feature type="transmembrane region" description="Helical" evidence="1">
    <location>
        <begin position="29"/>
        <end position="48"/>
    </location>
</feature>
<protein>
    <submittedName>
        <fullName evidence="2">Uncharacterized protein</fullName>
    </submittedName>
</protein>
<dbReference type="EMBL" id="JBHSAY010000003">
    <property type="protein sequence ID" value="MFC4129866.1"/>
    <property type="molecule type" value="Genomic_DNA"/>
</dbReference>
<evidence type="ECO:0000313" key="2">
    <source>
        <dbReference type="EMBL" id="MFC4129866.1"/>
    </source>
</evidence>
<proteinExistence type="predicted"/>
<feature type="transmembrane region" description="Helical" evidence="1">
    <location>
        <begin position="54"/>
        <end position="74"/>
    </location>
</feature>
<keyword evidence="1" id="KW-0812">Transmembrane</keyword>
<keyword evidence="1" id="KW-1133">Transmembrane helix</keyword>
<sequence length="186" mass="20636">MSQSSIDELLGGAYEDEERQQRSGRPVAAYAKAFGAALALTFVGVAALRTAKLAAPAWFIFLVSCALVLVYVAVRQVRPPLPSRGAGRRHLPDSTPDGLRHAVKRWEARLDWCHADASAFNRKVIPALGEIVDERLRQRHGITRESDPARARNIVGEPLWTFLSAPVRRPPAPRELANLIAWMERI</sequence>
<keyword evidence="1" id="KW-0472">Membrane</keyword>
<evidence type="ECO:0000313" key="3">
    <source>
        <dbReference type="Proteomes" id="UP001595816"/>
    </source>
</evidence>
<gene>
    <name evidence="2" type="ORF">ACFOZ4_04535</name>
</gene>
<comment type="caution">
    <text evidence="2">The sequence shown here is derived from an EMBL/GenBank/DDBJ whole genome shotgun (WGS) entry which is preliminary data.</text>
</comment>
<evidence type="ECO:0000256" key="1">
    <source>
        <dbReference type="SAM" id="Phobius"/>
    </source>
</evidence>
<keyword evidence="3" id="KW-1185">Reference proteome</keyword>
<dbReference type="RefSeq" id="WP_253760105.1">
    <property type="nucleotide sequence ID" value="NZ_JAMZDZ010000001.1"/>
</dbReference>
<accession>A0ABV8LG11</accession>
<name>A0ABV8LG11_9ACTN</name>